<dbReference type="AlphaFoldDB" id="A0AAN6JIB0"/>
<gene>
    <name evidence="2" type="ORF">OC842_005794</name>
</gene>
<proteinExistence type="predicted"/>
<keyword evidence="3" id="KW-1185">Reference proteome</keyword>
<evidence type="ECO:0000256" key="1">
    <source>
        <dbReference type="SAM" id="MobiDB-lite"/>
    </source>
</evidence>
<evidence type="ECO:0000313" key="2">
    <source>
        <dbReference type="EMBL" id="KAK0524565.1"/>
    </source>
</evidence>
<name>A0AAN6JIB0_9BASI</name>
<feature type="region of interest" description="Disordered" evidence="1">
    <location>
        <begin position="173"/>
        <end position="207"/>
    </location>
</feature>
<dbReference type="Proteomes" id="UP001176521">
    <property type="component" value="Unassembled WGS sequence"/>
</dbReference>
<evidence type="ECO:0000313" key="3">
    <source>
        <dbReference type="Proteomes" id="UP001176521"/>
    </source>
</evidence>
<feature type="region of interest" description="Disordered" evidence="1">
    <location>
        <begin position="117"/>
        <end position="137"/>
    </location>
</feature>
<protein>
    <submittedName>
        <fullName evidence="2">Uncharacterized protein</fullName>
    </submittedName>
</protein>
<organism evidence="2 3">
    <name type="scientific">Tilletia horrida</name>
    <dbReference type="NCBI Taxonomy" id="155126"/>
    <lineage>
        <taxon>Eukaryota</taxon>
        <taxon>Fungi</taxon>
        <taxon>Dikarya</taxon>
        <taxon>Basidiomycota</taxon>
        <taxon>Ustilaginomycotina</taxon>
        <taxon>Exobasidiomycetes</taxon>
        <taxon>Tilletiales</taxon>
        <taxon>Tilletiaceae</taxon>
        <taxon>Tilletia</taxon>
    </lineage>
</organism>
<accession>A0AAN6JIB0</accession>
<feature type="compositionally biased region" description="Low complexity" evidence="1">
    <location>
        <begin position="120"/>
        <end position="137"/>
    </location>
</feature>
<reference evidence="2" key="1">
    <citation type="journal article" date="2023" name="PhytoFront">
        <title>Draft Genome Resources of Seven Strains of Tilletia horrida, Causal Agent of Kernel Smut of Rice.</title>
        <authorList>
            <person name="Khanal S."/>
            <person name="Antony Babu S."/>
            <person name="Zhou X.G."/>
        </authorList>
    </citation>
    <scope>NUCLEOTIDE SEQUENCE</scope>
    <source>
        <strain evidence="2">TX3</strain>
    </source>
</reference>
<comment type="caution">
    <text evidence="2">The sequence shown here is derived from an EMBL/GenBank/DDBJ whole genome shotgun (WGS) entry which is preliminary data.</text>
</comment>
<dbReference type="EMBL" id="JAPDMQ010000444">
    <property type="protein sequence ID" value="KAK0524565.1"/>
    <property type="molecule type" value="Genomic_DNA"/>
</dbReference>
<sequence>MPVHSLRDQALLTTAEGMVHIALRAYRSTCNIIHPRLEFTTSIERIVQLVLSKSQGPNLPKTDTDPMLNETLLYCAQHMAFVTLRAYYRTSEAVRPVNDFDAGVSGLLQRIIDEDEDDASTTPHSSQQSTTSSNSAQLRRCVACGTDNNVEWSFGQEEHSWRCRSCAMHDTPAPVPSKEAAPVHSPSPIDAASNITTQPPLAEPGSSHAVVGFSADMLRDPKAIVQAIFEELEDAA</sequence>